<dbReference type="FunFam" id="4.10.640.10:FF:000008">
    <property type="entry name" value="28S ribosomal protein S18b, mitochondrial"/>
    <property type="match status" value="1"/>
</dbReference>
<dbReference type="GO" id="GO:0003735">
    <property type="term" value="F:structural constituent of ribosome"/>
    <property type="evidence" value="ECO:0007669"/>
    <property type="project" value="InterPro"/>
</dbReference>
<keyword evidence="3" id="KW-0597">Phosphoprotein</keyword>
<dbReference type="RefSeq" id="XP_017564145.1">
    <property type="nucleotide sequence ID" value="XM_017708656.2"/>
</dbReference>
<dbReference type="GeneID" id="108433831"/>
<evidence type="ECO:0000256" key="2">
    <source>
        <dbReference type="ARBA" id="ARBA00006136"/>
    </source>
</evidence>
<evidence type="ECO:0000256" key="6">
    <source>
        <dbReference type="ARBA" id="ARBA00023128"/>
    </source>
</evidence>
<dbReference type="OMA" id="RSAYGVQ"/>
<dbReference type="Ensembl" id="ENSPNAT00000034656.2">
    <property type="protein sequence ID" value="ENSPNAP00000037807.2"/>
    <property type="gene ID" value="ENSPNAG00000029858.2"/>
</dbReference>
<evidence type="ECO:0000313" key="12">
    <source>
        <dbReference type="Proteomes" id="UP001501920"/>
    </source>
</evidence>
<keyword evidence="5" id="KW-0689">Ribosomal protein</keyword>
<dbReference type="Pfam" id="PF01084">
    <property type="entry name" value="Ribosomal_S18"/>
    <property type="match status" value="1"/>
</dbReference>
<dbReference type="Proteomes" id="UP001501920">
    <property type="component" value="Chromosome 27"/>
</dbReference>
<dbReference type="GO" id="GO:0005763">
    <property type="term" value="C:mitochondrial small ribosomal subunit"/>
    <property type="evidence" value="ECO:0007669"/>
    <property type="project" value="UniProtKB-ARBA"/>
</dbReference>
<dbReference type="STRING" id="42514.ENSPNAP00000037807"/>
<proteinExistence type="inferred from homology"/>
<dbReference type="GeneTree" id="ENSGT00390000010554"/>
<dbReference type="InterPro" id="IPR001648">
    <property type="entry name" value="Ribosomal_bS18"/>
</dbReference>
<evidence type="ECO:0000256" key="8">
    <source>
        <dbReference type="ARBA" id="ARBA00032055"/>
    </source>
</evidence>
<accession>A0A3B4EMW8</accession>
<gene>
    <name evidence="11" type="primary">MRPS18B</name>
</gene>
<dbReference type="SUPFAM" id="SSF46911">
    <property type="entry name" value="Ribosomal protein S18"/>
    <property type="match status" value="1"/>
</dbReference>
<dbReference type="GO" id="GO:0032543">
    <property type="term" value="P:mitochondrial translation"/>
    <property type="evidence" value="ECO:0007669"/>
    <property type="project" value="InterPro"/>
</dbReference>
<dbReference type="CTD" id="28973"/>
<evidence type="ECO:0000256" key="10">
    <source>
        <dbReference type="ARBA" id="ARBA00035515"/>
    </source>
</evidence>
<organism evidence="11 12">
    <name type="scientific">Pygocentrus nattereri</name>
    <name type="common">Red-bellied piranha</name>
    <dbReference type="NCBI Taxonomy" id="42514"/>
    <lineage>
        <taxon>Eukaryota</taxon>
        <taxon>Metazoa</taxon>
        <taxon>Chordata</taxon>
        <taxon>Craniata</taxon>
        <taxon>Vertebrata</taxon>
        <taxon>Euteleostomi</taxon>
        <taxon>Actinopterygii</taxon>
        <taxon>Neopterygii</taxon>
        <taxon>Teleostei</taxon>
        <taxon>Ostariophysi</taxon>
        <taxon>Characiformes</taxon>
        <taxon>Characoidei</taxon>
        <taxon>Pygocentrus</taxon>
    </lineage>
</organism>
<dbReference type="AlphaFoldDB" id="A0A3B4EMW8"/>
<comment type="similarity">
    <text evidence="2">Belongs to the bacterial ribosomal protein bS18 family. Mitochondrion-specific ribosomal protein mS40 subfamily.</text>
</comment>
<keyword evidence="4" id="KW-0809">Transit peptide</keyword>
<keyword evidence="6" id="KW-0496">Mitochondrion</keyword>
<sequence>MNKHVVFLIKCKKRAKFHVNRYFNSISKMAASLGRIVRAPCRVFLVLQGVNQIQKTREVLRVPFVAPFLRHFFYSSKLSSSGEVGDRVVESLEALSRYKDTPWEYLESEEYIERYGSKPVWSDYRRNHKGGIPPQKTRKTCIRGDKICGNPCPICRDPNIIIHYQNVNLLQQFVSPYTGLVYDPTRTGVCIKQQKLLNKAIETARDHGLISFQLPFVDYSTEDYSNVHGAVGHTPAPPTCTSGEPWYSWYGNIEPNEKELARVKKIYKAYLK</sequence>
<dbReference type="PANTHER" id="PTHR13329:SF2">
    <property type="entry name" value="SMALL RIBOSOMAL SUBUNIT PROTEIN MS40"/>
    <property type="match status" value="1"/>
</dbReference>
<protein>
    <recommendedName>
        <fullName evidence="9">Small ribosomal subunit protein mS40</fullName>
    </recommendedName>
    <alternativeName>
        <fullName evidence="8">28S ribosomal protein S18-2, mitochondrial</fullName>
    </alternativeName>
    <alternativeName>
        <fullName evidence="10">28S ribosomal protein S18b, mitochondrial</fullName>
    </alternativeName>
</protein>
<dbReference type="PANTHER" id="PTHR13329">
    <property type="entry name" value="MITOCHONDRIAL RIBOSOMAL PROTEIN S18B"/>
    <property type="match status" value="1"/>
</dbReference>
<evidence type="ECO:0000256" key="9">
    <source>
        <dbReference type="ARBA" id="ARBA00035130"/>
    </source>
</evidence>
<dbReference type="InterPro" id="IPR036870">
    <property type="entry name" value="Ribosomal_bS18_sf"/>
</dbReference>
<keyword evidence="12" id="KW-1185">Reference proteome</keyword>
<reference evidence="11" key="3">
    <citation type="submission" date="2025-09" db="UniProtKB">
        <authorList>
            <consortium name="Ensembl"/>
        </authorList>
    </citation>
    <scope>IDENTIFICATION</scope>
</reference>
<dbReference type="InterPro" id="IPR040054">
    <property type="entry name" value="MRPS18B"/>
</dbReference>
<dbReference type="Gene3D" id="4.10.640.10">
    <property type="entry name" value="Ribosomal protein S18"/>
    <property type="match status" value="1"/>
</dbReference>
<evidence type="ECO:0000256" key="1">
    <source>
        <dbReference type="ARBA" id="ARBA00004173"/>
    </source>
</evidence>
<evidence type="ECO:0000256" key="7">
    <source>
        <dbReference type="ARBA" id="ARBA00023274"/>
    </source>
</evidence>
<evidence type="ECO:0000313" key="11">
    <source>
        <dbReference type="Ensembl" id="ENSPNAP00000037807.2"/>
    </source>
</evidence>
<evidence type="ECO:0000256" key="5">
    <source>
        <dbReference type="ARBA" id="ARBA00022980"/>
    </source>
</evidence>
<evidence type="ECO:0000256" key="4">
    <source>
        <dbReference type="ARBA" id="ARBA00022946"/>
    </source>
</evidence>
<keyword evidence="7" id="KW-0687">Ribonucleoprotein</keyword>
<reference evidence="11" key="2">
    <citation type="submission" date="2025-08" db="UniProtKB">
        <authorList>
            <consortium name="Ensembl"/>
        </authorList>
    </citation>
    <scope>IDENTIFICATION</scope>
</reference>
<evidence type="ECO:0000256" key="3">
    <source>
        <dbReference type="ARBA" id="ARBA00022553"/>
    </source>
</evidence>
<name>A0A3B4EMW8_PYGNA</name>
<reference evidence="11 12" key="1">
    <citation type="submission" date="2020-10" db="EMBL/GenBank/DDBJ databases">
        <title>Pygocentrus nattereri (red-bellied piranha) genome, fPygNat1, primary haplotype.</title>
        <authorList>
            <person name="Myers G."/>
            <person name="Meyer A."/>
            <person name="Karagic N."/>
            <person name="Pippel M."/>
            <person name="Winkler S."/>
            <person name="Tracey A."/>
            <person name="Wood J."/>
            <person name="Formenti G."/>
            <person name="Howe K."/>
            <person name="Fedrigo O."/>
            <person name="Jarvis E.D."/>
        </authorList>
    </citation>
    <scope>NUCLEOTIDE SEQUENCE [LARGE SCALE GENOMIC DNA]</scope>
</reference>
<comment type="subcellular location">
    <subcellularLocation>
        <location evidence="1">Mitochondrion</location>
    </subcellularLocation>
</comment>